<organism evidence="1 2">
    <name type="scientific">Mytilus coruscus</name>
    <name type="common">Sea mussel</name>
    <dbReference type="NCBI Taxonomy" id="42192"/>
    <lineage>
        <taxon>Eukaryota</taxon>
        <taxon>Metazoa</taxon>
        <taxon>Spiralia</taxon>
        <taxon>Lophotrochozoa</taxon>
        <taxon>Mollusca</taxon>
        <taxon>Bivalvia</taxon>
        <taxon>Autobranchia</taxon>
        <taxon>Pteriomorphia</taxon>
        <taxon>Mytilida</taxon>
        <taxon>Mytiloidea</taxon>
        <taxon>Mytilidae</taxon>
        <taxon>Mytilinae</taxon>
        <taxon>Mytilus</taxon>
    </lineage>
</organism>
<dbReference type="Proteomes" id="UP000507470">
    <property type="component" value="Unassembled WGS sequence"/>
</dbReference>
<accession>A0A6J8EY37</accession>
<dbReference type="AlphaFoldDB" id="A0A6J8EY37"/>
<protein>
    <submittedName>
        <fullName evidence="1">Uncharacterized protein</fullName>
    </submittedName>
</protein>
<proteinExistence type="predicted"/>
<dbReference type="EMBL" id="CACVKT020010047">
    <property type="protein sequence ID" value="CAC5424586.1"/>
    <property type="molecule type" value="Genomic_DNA"/>
</dbReference>
<sequence>MLISDKEKTLSLLIKLGFIVKLQKHSLVPSQEITYIGALFNFKKEIVDSVLHIIDPQCTPLYEAYPITSTSFLETLHQRSHFSNFIYTTPEGSCALVVGQSKHYQGQTITQVVGNRHNNNRCFKDGILGSHEQSNFSRFLVCLRTESTHKSIGI</sequence>
<keyword evidence="2" id="KW-1185">Reference proteome</keyword>
<name>A0A6J8EY37_MYTCO</name>
<evidence type="ECO:0000313" key="2">
    <source>
        <dbReference type="Proteomes" id="UP000507470"/>
    </source>
</evidence>
<gene>
    <name evidence="1" type="ORF">MCOR_56479</name>
</gene>
<evidence type="ECO:0000313" key="1">
    <source>
        <dbReference type="EMBL" id="CAC5424586.1"/>
    </source>
</evidence>
<reference evidence="1 2" key="1">
    <citation type="submission" date="2020-06" db="EMBL/GenBank/DDBJ databases">
        <authorList>
            <person name="Li R."/>
            <person name="Bekaert M."/>
        </authorList>
    </citation>
    <scope>NUCLEOTIDE SEQUENCE [LARGE SCALE GENOMIC DNA]</scope>
    <source>
        <strain evidence="2">wild</strain>
    </source>
</reference>